<dbReference type="STRING" id="7574.A0A1S3JT67"/>
<dbReference type="Pfam" id="PF05217">
    <property type="entry name" value="SAXO1-2"/>
    <property type="match status" value="1"/>
</dbReference>
<dbReference type="OMA" id="PRCICEI"/>
<evidence type="ECO:0000313" key="3">
    <source>
        <dbReference type="Proteomes" id="UP000085678"/>
    </source>
</evidence>
<dbReference type="GO" id="GO:0005879">
    <property type="term" value="C:axonemal microtubule"/>
    <property type="evidence" value="ECO:0007669"/>
    <property type="project" value="TreeGrafter"/>
</dbReference>
<dbReference type="KEGG" id="lak:106175935"/>
<accession>A0A1S3JT67</accession>
<evidence type="ECO:0000313" key="4">
    <source>
        <dbReference type="RefSeq" id="XP_013413580.1"/>
    </source>
</evidence>
<evidence type="ECO:0000256" key="2">
    <source>
        <dbReference type="SAM" id="MobiDB-lite"/>
    </source>
</evidence>
<dbReference type="Proteomes" id="UP000085678">
    <property type="component" value="Unplaced"/>
</dbReference>
<protein>
    <submittedName>
        <fullName evidence="4">Stabilizer of axonemal microtubules 2</fullName>
    </submittedName>
</protein>
<dbReference type="PANTHER" id="PTHR31516">
    <property type="entry name" value="STABILIZER OF AXONEMAL MICROTUBULES 2"/>
    <property type="match status" value="1"/>
</dbReference>
<keyword evidence="3" id="KW-1185">Reference proteome</keyword>
<dbReference type="RefSeq" id="XP_013413580.1">
    <property type="nucleotide sequence ID" value="XM_013558126.1"/>
</dbReference>
<dbReference type="PANTHER" id="PTHR31516:SF17">
    <property type="entry name" value="STABILIZER OF AXONEMAL MICROTUBULES 2"/>
    <property type="match status" value="1"/>
</dbReference>
<dbReference type="InterPro" id="IPR033336">
    <property type="entry name" value="SAXO1/2"/>
</dbReference>
<dbReference type="AlphaFoldDB" id="A0A1S3JT67"/>
<dbReference type="OrthoDB" id="365640at2759"/>
<dbReference type="GO" id="GO:0005814">
    <property type="term" value="C:centriole"/>
    <property type="evidence" value="ECO:0007669"/>
    <property type="project" value="TreeGrafter"/>
</dbReference>
<gene>
    <name evidence="4" type="primary">LOC106175935</name>
</gene>
<evidence type="ECO:0000256" key="1">
    <source>
        <dbReference type="ARBA" id="ARBA00008738"/>
    </source>
</evidence>
<reference evidence="4" key="1">
    <citation type="submission" date="2025-08" db="UniProtKB">
        <authorList>
            <consortium name="RefSeq"/>
        </authorList>
    </citation>
    <scope>IDENTIFICATION</scope>
    <source>
        <tissue evidence="4">Gonads</tissue>
    </source>
</reference>
<dbReference type="GO" id="GO:0036126">
    <property type="term" value="C:sperm flagellum"/>
    <property type="evidence" value="ECO:0007669"/>
    <property type="project" value="TreeGrafter"/>
</dbReference>
<proteinExistence type="inferred from homology"/>
<organism evidence="3 4">
    <name type="scientific">Lingula anatina</name>
    <name type="common">Brachiopod</name>
    <name type="synonym">Lingula unguis</name>
    <dbReference type="NCBI Taxonomy" id="7574"/>
    <lineage>
        <taxon>Eukaryota</taxon>
        <taxon>Metazoa</taxon>
        <taxon>Spiralia</taxon>
        <taxon>Lophotrochozoa</taxon>
        <taxon>Brachiopoda</taxon>
        <taxon>Linguliformea</taxon>
        <taxon>Lingulata</taxon>
        <taxon>Lingulida</taxon>
        <taxon>Linguloidea</taxon>
        <taxon>Lingulidae</taxon>
        <taxon>Lingula</taxon>
    </lineage>
</organism>
<sequence>MTRRCICEICNCGRHRCPHRPLGVINRGGTPCLISEYNTNYLGRFVPPRPSLKPKTEAMHSSGPMADKTTNRVDYVKHPTERPYVHQPEVYKPVEGEMDMTTSYRKEYIGRPIEPAKAVKRDGQRKVEGKFEGEPTYRTDYRKWALPKKMVHTQEPWMPPTAKMDGNSTFQHDYIRHNIPVTKSCKPEEAAMMSEAPLEDMTGYREAYNKKPIPPKYVRDKPTWQPPTMAFDGLSTNKRDFQGKKAPRAPSQKPDQSAFISDQPFKGTTTCREDFKRWPVERPFVHEPEQWVKPQGEMDLRSTTHLEFTKKPMDRTLAKAKPEWRPSSAAFDGSTNYNHDYRKWNLGNRPRPTMKPDYVPNNAPFEGISTFTAHYIPKNAAPARSCKPDQSAFMSSAPFEDGTMYRMEYVKKKSSICPAAILDTSQSSYRYRDQDERGHKWYQPIIETVTELPKGTNNIPVPQVAEIAVA</sequence>
<feature type="region of interest" description="Disordered" evidence="2">
    <location>
        <begin position="230"/>
        <end position="268"/>
    </location>
</feature>
<dbReference type="InParanoid" id="A0A1S3JT67"/>
<dbReference type="GO" id="GO:0008017">
    <property type="term" value="F:microtubule binding"/>
    <property type="evidence" value="ECO:0007669"/>
    <property type="project" value="InterPro"/>
</dbReference>
<feature type="compositionally biased region" description="Polar residues" evidence="2">
    <location>
        <begin position="253"/>
        <end position="268"/>
    </location>
</feature>
<comment type="similarity">
    <text evidence="1">Belongs to the FAM154 family.</text>
</comment>
<name>A0A1S3JT67_LINAN</name>
<dbReference type="GO" id="GO:0036064">
    <property type="term" value="C:ciliary basal body"/>
    <property type="evidence" value="ECO:0007669"/>
    <property type="project" value="TreeGrafter"/>
</dbReference>
<dbReference type="GeneID" id="106175935"/>